<evidence type="ECO:0000313" key="2">
    <source>
        <dbReference type="Proteomes" id="UP000265520"/>
    </source>
</evidence>
<proteinExistence type="predicted"/>
<dbReference type="Proteomes" id="UP000265520">
    <property type="component" value="Unassembled WGS sequence"/>
</dbReference>
<keyword evidence="2" id="KW-1185">Reference proteome</keyword>
<dbReference type="EMBL" id="LXQA010229983">
    <property type="protein sequence ID" value="MCI36059.1"/>
    <property type="molecule type" value="Genomic_DNA"/>
</dbReference>
<comment type="caution">
    <text evidence="1">The sequence shown here is derived from an EMBL/GenBank/DDBJ whole genome shotgun (WGS) entry which is preliminary data.</text>
</comment>
<reference evidence="1 2" key="1">
    <citation type="journal article" date="2018" name="Front. Plant Sci.">
        <title>Red Clover (Trifolium pratense) and Zigzag Clover (T. medium) - A Picture of Genomic Similarities and Differences.</title>
        <authorList>
            <person name="Dluhosova J."/>
            <person name="Istvanek J."/>
            <person name="Nedelnik J."/>
            <person name="Repkova J."/>
        </authorList>
    </citation>
    <scope>NUCLEOTIDE SEQUENCE [LARGE SCALE GENOMIC DNA]</scope>
    <source>
        <strain evidence="2">cv. 10/8</strain>
        <tissue evidence="1">Leaf</tissue>
    </source>
</reference>
<feature type="non-terminal residue" evidence="1">
    <location>
        <position position="1"/>
    </location>
</feature>
<evidence type="ECO:0000313" key="1">
    <source>
        <dbReference type="EMBL" id="MCI36059.1"/>
    </source>
</evidence>
<organism evidence="1 2">
    <name type="scientific">Trifolium medium</name>
    <dbReference type="NCBI Taxonomy" id="97028"/>
    <lineage>
        <taxon>Eukaryota</taxon>
        <taxon>Viridiplantae</taxon>
        <taxon>Streptophyta</taxon>
        <taxon>Embryophyta</taxon>
        <taxon>Tracheophyta</taxon>
        <taxon>Spermatophyta</taxon>
        <taxon>Magnoliopsida</taxon>
        <taxon>eudicotyledons</taxon>
        <taxon>Gunneridae</taxon>
        <taxon>Pentapetalae</taxon>
        <taxon>rosids</taxon>
        <taxon>fabids</taxon>
        <taxon>Fabales</taxon>
        <taxon>Fabaceae</taxon>
        <taxon>Papilionoideae</taxon>
        <taxon>50 kb inversion clade</taxon>
        <taxon>NPAAA clade</taxon>
        <taxon>Hologalegina</taxon>
        <taxon>IRL clade</taxon>
        <taxon>Trifolieae</taxon>
        <taxon>Trifolium</taxon>
    </lineage>
</organism>
<sequence length="50" mass="5582">KCVELSPSVINKFLGRSEDPQADLEVTDNVDKSCELGTNYSHCRCGYRFG</sequence>
<name>A0A392RIJ0_9FABA</name>
<accession>A0A392RIJ0</accession>
<dbReference type="AlphaFoldDB" id="A0A392RIJ0"/>
<protein>
    <submittedName>
        <fullName evidence="1">Uncharacterized protein</fullName>
    </submittedName>
</protein>